<dbReference type="FunFam" id="2.60.40.420:FF:000040">
    <property type="entry name" value="Azurin"/>
    <property type="match status" value="1"/>
</dbReference>
<accession>A0A6S7FC75</accession>
<dbReference type="SUPFAM" id="SSF49503">
    <property type="entry name" value="Cupredoxins"/>
    <property type="match status" value="1"/>
</dbReference>
<comment type="subcellular location">
    <subcellularLocation>
        <location evidence="1 8">Periplasm</location>
    </subcellularLocation>
</comment>
<proteinExistence type="predicted"/>
<evidence type="ECO:0000256" key="4">
    <source>
        <dbReference type="ARBA" id="ARBA00022764"/>
    </source>
</evidence>
<evidence type="ECO:0000313" key="10">
    <source>
        <dbReference type="EMBL" id="CAB3933709.1"/>
    </source>
</evidence>
<protein>
    <recommendedName>
        <fullName evidence="8">Azurin</fullName>
    </recommendedName>
</protein>
<keyword evidence="2 8" id="KW-0813">Transport</keyword>
<dbReference type="KEGG" id="ais:BUW96_11980"/>
<evidence type="ECO:0000313" key="11">
    <source>
        <dbReference type="Proteomes" id="UP000494183"/>
    </source>
</evidence>
<dbReference type="NCBIfam" id="TIGR02695">
    <property type="entry name" value="azurin"/>
    <property type="match status" value="1"/>
</dbReference>
<dbReference type="GO" id="GO:0005507">
    <property type="term" value="F:copper ion binding"/>
    <property type="evidence" value="ECO:0007669"/>
    <property type="project" value="UniProtKB-UniRule"/>
</dbReference>
<dbReference type="InterPro" id="IPR050845">
    <property type="entry name" value="Cu-binding_ET"/>
</dbReference>
<dbReference type="AlphaFoldDB" id="A0A6S7FC75"/>
<feature type="domain" description="Blue (type 1) copper" evidence="9">
    <location>
        <begin position="21"/>
        <end position="147"/>
    </location>
</feature>
<evidence type="ECO:0000256" key="3">
    <source>
        <dbReference type="ARBA" id="ARBA00022723"/>
    </source>
</evidence>
<dbReference type="PANTHER" id="PTHR38439">
    <property type="entry name" value="AURACYANIN-B"/>
    <property type="match status" value="1"/>
</dbReference>
<evidence type="ECO:0000256" key="6">
    <source>
        <dbReference type="ARBA" id="ARBA00023008"/>
    </source>
</evidence>
<dbReference type="Pfam" id="PF00127">
    <property type="entry name" value="Copper-bind"/>
    <property type="match status" value="1"/>
</dbReference>
<comment type="function">
    <text evidence="8">Transfers electrons from cytochrome c551 to cytochrome oxidase.</text>
</comment>
<evidence type="ECO:0000256" key="5">
    <source>
        <dbReference type="ARBA" id="ARBA00022982"/>
    </source>
</evidence>
<feature type="signal peptide" evidence="8">
    <location>
        <begin position="1"/>
        <end position="20"/>
    </location>
</feature>
<sequence>MLAKATLAITLSAASLPVFAAQCEATIESNDAMQYNVSEMVVDKSCKQFTVHLKHVGKLPKTAMGHNWVLTKDADKTAVATEGMTAGPAQDYVKAGDTRVIAHTKVIGGGESDSVTFDVSKLTPGEAYAYFCSFPGHWAVMKGTLKLGS</sequence>
<dbReference type="RefSeq" id="WP_042794486.1">
    <property type="nucleotide sequence ID" value="NZ_CADIJK010000003.1"/>
</dbReference>
<feature type="chain" id="PRO_5029035309" description="Azurin" evidence="8">
    <location>
        <begin position="21"/>
        <end position="149"/>
    </location>
</feature>
<evidence type="ECO:0000256" key="1">
    <source>
        <dbReference type="ARBA" id="ARBA00004418"/>
    </source>
</evidence>
<keyword evidence="5 8" id="KW-0249">Electron transport</keyword>
<evidence type="ECO:0000256" key="8">
    <source>
        <dbReference type="RuleBase" id="RU363017"/>
    </source>
</evidence>
<dbReference type="GeneID" id="92763184"/>
<dbReference type="InterPro" id="IPR014068">
    <property type="entry name" value="Azurin"/>
</dbReference>
<gene>
    <name evidence="10" type="primary">azu</name>
    <name evidence="10" type="ORF">LMG6000_03375</name>
</gene>
<keyword evidence="6 8" id="KW-0186">Copper</keyword>
<dbReference type="PROSITE" id="PS00196">
    <property type="entry name" value="COPPER_BLUE"/>
    <property type="match status" value="1"/>
</dbReference>
<evidence type="ECO:0000256" key="7">
    <source>
        <dbReference type="ARBA" id="ARBA00023157"/>
    </source>
</evidence>
<keyword evidence="3 8" id="KW-0479">Metal-binding</keyword>
<keyword evidence="7" id="KW-1015">Disulfide bond</keyword>
<dbReference type="InterPro" id="IPR008972">
    <property type="entry name" value="Cupredoxin"/>
</dbReference>
<evidence type="ECO:0000256" key="2">
    <source>
        <dbReference type="ARBA" id="ARBA00022448"/>
    </source>
</evidence>
<keyword evidence="11" id="KW-1185">Reference proteome</keyword>
<dbReference type="EMBL" id="CADILH010000005">
    <property type="protein sequence ID" value="CAB3933709.1"/>
    <property type="molecule type" value="Genomic_DNA"/>
</dbReference>
<dbReference type="Gene3D" id="2.60.40.420">
    <property type="entry name" value="Cupredoxins - blue copper proteins"/>
    <property type="match status" value="1"/>
</dbReference>
<dbReference type="CDD" id="cd13922">
    <property type="entry name" value="Azurin"/>
    <property type="match status" value="1"/>
</dbReference>
<organism evidence="10 11">
    <name type="scientific">Achromobacter insolitus</name>
    <dbReference type="NCBI Taxonomy" id="217204"/>
    <lineage>
        <taxon>Bacteria</taxon>
        <taxon>Pseudomonadati</taxon>
        <taxon>Pseudomonadota</taxon>
        <taxon>Betaproteobacteria</taxon>
        <taxon>Burkholderiales</taxon>
        <taxon>Alcaligenaceae</taxon>
        <taxon>Achromobacter</taxon>
    </lineage>
</organism>
<dbReference type="PANTHER" id="PTHR38439:SF2">
    <property type="entry name" value="OUTER MEMBRANE PROTEIN H.8"/>
    <property type="match status" value="1"/>
</dbReference>
<name>A0A6S7FC75_9BURK</name>
<dbReference type="GO" id="GO:0009055">
    <property type="term" value="F:electron transfer activity"/>
    <property type="evidence" value="ECO:0007669"/>
    <property type="project" value="InterPro"/>
</dbReference>
<dbReference type="InterPro" id="IPR028871">
    <property type="entry name" value="BlueCu_1_BS"/>
</dbReference>
<dbReference type="InterPro" id="IPR000923">
    <property type="entry name" value="BlueCu_1"/>
</dbReference>
<evidence type="ECO:0000259" key="9">
    <source>
        <dbReference type="Pfam" id="PF00127"/>
    </source>
</evidence>
<reference evidence="10 11" key="1">
    <citation type="submission" date="2020-04" db="EMBL/GenBank/DDBJ databases">
        <authorList>
            <person name="De Canck E."/>
        </authorList>
    </citation>
    <scope>NUCLEOTIDE SEQUENCE [LARGE SCALE GENOMIC DNA]</scope>
    <source>
        <strain evidence="10 11">LMG 6000</strain>
    </source>
</reference>
<dbReference type="GO" id="GO:0042597">
    <property type="term" value="C:periplasmic space"/>
    <property type="evidence" value="ECO:0007669"/>
    <property type="project" value="UniProtKB-SubCell"/>
</dbReference>
<dbReference type="Proteomes" id="UP000494183">
    <property type="component" value="Unassembled WGS sequence"/>
</dbReference>
<keyword evidence="8" id="KW-0732">Signal</keyword>
<keyword evidence="4 8" id="KW-0574">Periplasm</keyword>